<dbReference type="InterPro" id="IPR042197">
    <property type="entry name" value="Apaf_helical"/>
</dbReference>
<dbReference type="PRINTS" id="PR00364">
    <property type="entry name" value="DISEASERSIST"/>
</dbReference>
<evidence type="ECO:0000256" key="4">
    <source>
        <dbReference type="ARBA" id="ARBA00023163"/>
    </source>
</evidence>
<reference evidence="7 8" key="1">
    <citation type="submission" date="2023-11" db="EMBL/GenBank/DDBJ databases">
        <title>Lentzea sokolovensis, sp. nov., Lentzea kristufkii, sp. nov., and Lentzea miocenensis, sp. nov., rare actinobacteria from Sokolov Coal Basin, Miocene lacustrine sediment, Czech Republic.</title>
        <authorList>
            <person name="Lara A."/>
            <person name="Kotroba L."/>
            <person name="Nouioui I."/>
            <person name="Neumann-Schaal M."/>
            <person name="Mast Y."/>
            <person name="Chronakova A."/>
        </authorList>
    </citation>
    <scope>NUCLEOTIDE SEQUENCE [LARGE SCALE GENOMIC DNA]</scope>
    <source>
        <strain evidence="7 8">BCCO 10_0856</strain>
    </source>
</reference>
<reference evidence="7 8" key="2">
    <citation type="submission" date="2023-11" db="EMBL/GenBank/DDBJ databases">
        <authorList>
            <person name="Lara A.C."/>
            <person name="Chronakova A."/>
        </authorList>
    </citation>
    <scope>NUCLEOTIDE SEQUENCE [LARGE SCALE GENOMIC DNA]</scope>
    <source>
        <strain evidence="7 8">BCCO 10_0856</strain>
    </source>
</reference>
<dbReference type="Gene3D" id="1.25.40.10">
    <property type="entry name" value="Tetratricopeptide repeat domain"/>
    <property type="match status" value="3"/>
</dbReference>
<dbReference type="SMART" id="SM01043">
    <property type="entry name" value="BTAD"/>
    <property type="match status" value="1"/>
</dbReference>
<dbReference type="RefSeq" id="WP_319967392.1">
    <property type="nucleotide sequence ID" value="NZ_JAXAVW010000015.1"/>
</dbReference>
<dbReference type="SUPFAM" id="SSF48452">
    <property type="entry name" value="TPR-like"/>
    <property type="match status" value="2"/>
</dbReference>
<keyword evidence="8" id="KW-1185">Reference proteome</keyword>
<dbReference type="Pfam" id="PF03704">
    <property type="entry name" value="BTAD"/>
    <property type="match status" value="1"/>
</dbReference>
<dbReference type="Pfam" id="PF13424">
    <property type="entry name" value="TPR_12"/>
    <property type="match status" value="2"/>
</dbReference>
<dbReference type="Proteomes" id="UP001285521">
    <property type="component" value="Unassembled WGS sequence"/>
</dbReference>
<evidence type="ECO:0000313" key="8">
    <source>
        <dbReference type="Proteomes" id="UP001285521"/>
    </source>
</evidence>
<keyword evidence="2" id="KW-0805">Transcription regulation</keyword>
<sequence>MNVEYRVLGPLEVLLDGEPVAVPAGRCHVLLAVLLLRANQFLPVDELIDRVWDGEPPTADRAHKTLQMVVRRLRVALGDADCVRTRPGGYQAAVEPDQLDLARFRALAGSGDFGAASALWRGSVLANVPSERLHREEVPQLVNERLAVLERRIDAELAQGLSGELVAELRSLVAEHPLREPFWRHLMLALYRSGQQAEALTAYQDVRTRLAEELGVDPGPELQELHQQILRAEVAPGRRPQVPRQLPAGVRNYVGRDAELDLLDKASGVTVVHGVGGVGKTALVLRWAREAREDFPDGDLYLNLRGFDPEGQPVDPAAAAEMLLVGLGVDEIPAAAEARFALLRTTLVDQRLLLVLDNAASPRQVLPLLPGAAGVRVVITSRNQLRALVSQHDATAIGLRQLEFEDARSLLAAVLGSARLDAEPEAAREIVERCAGLPLALRVFAERVARFPDIPLHEFATELHNERLDAFSDFYDVDVRAVFSWSYRALDDESARMFRLLSVHPGQDFDVSAAAAIAGVSVAQARRLLERLVADALVQSRGLGRYCLHDLLGAYAAELCGDDEAAALRMTEWYVHTLQQAVLRKDAPEMAVAGDVTSGVTPQEFASRFDALAWCREEWDNLGAVMHAALSRGWNSLAQYVPAHLSAYLLVHPLRSSEAIEMFEAVLGLDTSLEQRGVLQLRLATLYNRVGRVDDARSCFEHAVRVASAEDEKPVEVSALINVSMLYSNQGRHEEALELCRRGAELARELGDLYRENAALSNIAVDLFQLGRYDESLAASEQALAVGAKRGDEHQQVLDRYSKGIALVGLGRFEEAKPELEIALDGAQKLGSVVAEAWVSLRLGIALNGLGMRAAAEAAWRRTAVIQRELTGSTAQELAARLAELE</sequence>
<dbReference type="InterPro" id="IPR011990">
    <property type="entry name" value="TPR-like_helical_dom_sf"/>
</dbReference>
<dbReference type="CDD" id="cd15831">
    <property type="entry name" value="BTAD"/>
    <property type="match status" value="1"/>
</dbReference>
<proteinExistence type="inferred from homology"/>
<evidence type="ECO:0000256" key="1">
    <source>
        <dbReference type="ARBA" id="ARBA00005820"/>
    </source>
</evidence>
<evidence type="ECO:0000259" key="6">
    <source>
        <dbReference type="SMART" id="SM01043"/>
    </source>
</evidence>
<feature type="domain" description="OmpR/PhoB-type" evidence="5">
    <location>
        <begin position="17"/>
        <end position="92"/>
    </location>
</feature>
<dbReference type="Gene3D" id="3.40.50.300">
    <property type="entry name" value="P-loop containing nucleotide triphosphate hydrolases"/>
    <property type="match status" value="1"/>
</dbReference>
<dbReference type="Gene3D" id="1.10.10.10">
    <property type="entry name" value="Winged helix-like DNA-binding domain superfamily/Winged helix DNA-binding domain"/>
    <property type="match status" value="1"/>
</dbReference>
<comment type="caution">
    <text evidence="7">The sequence shown here is derived from an EMBL/GenBank/DDBJ whole genome shotgun (WGS) entry which is preliminary data.</text>
</comment>
<dbReference type="PANTHER" id="PTHR35807">
    <property type="entry name" value="TRANSCRIPTIONAL REGULATOR REDD-RELATED"/>
    <property type="match status" value="1"/>
</dbReference>
<evidence type="ECO:0000313" key="7">
    <source>
        <dbReference type="EMBL" id="MDX8032343.1"/>
    </source>
</evidence>
<name>A0ABU4T2F6_9PSEU</name>
<dbReference type="InterPro" id="IPR019734">
    <property type="entry name" value="TPR_rpt"/>
</dbReference>
<dbReference type="Pfam" id="PF00486">
    <property type="entry name" value="Trans_reg_C"/>
    <property type="match status" value="1"/>
</dbReference>
<evidence type="ECO:0000256" key="3">
    <source>
        <dbReference type="ARBA" id="ARBA00023125"/>
    </source>
</evidence>
<accession>A0ABU4T2F6</accession>
<dbReference type="InterPro" id="IPR027417">
    <property type="entry name" value="P-loop_NTPase"/>
</dbReference>
<keyword evidence="3" id="KW-0238">DNA-binding</keyword>
<dbReference type="PANTHER" id="PTHR35807:SF1">
    <property type="entry name" value="TRANSCRIPTIONAL REGULATOR REDD"/>
    <property type="match status" value="1"/>
</dbReference>
<keyword evidence="4" id="KW-0804">Transcription</keyword>
<dbReference type="SUPFAM" id="SSF52540">
    <property type="entry name" value="P-loop containing nucleoside triphosphate hydrolases"/>
    <property type="match status" value="1"/>
</dbReference>
<comment type="similarity">
    <text evidence="1">Belongs to the AfsR/DnrI/RedD regulatory family.</text>
</comment>
<dbReference type="SMART" id="SM00862">
    <property type="entry name" value="Trans_reg_C"/>
    <property type="match status" value="1"/>
</dbReference>
<dbReference type="InterPro" id="IPR001867">
    <property type="entry name" value="OmpR/PhoB-type_DNA-bd"/>
</dbReference>
<dbReference type="SUPFAM" id="SSF46894">
    <property type="entry name" value="C-terminal effector domain of the bipartite response regulators"/>
    <property type="match status" value="1"/>
</dbReference>
<organism evidence="7 8">
    <name type="scientific">Lentzea miocenica</name>
    <dbReference type="NCBI Taxonomy" id="3095431"/>
    <lineage>
        <taxon>Bacteria</taxon>
        <taxon>Bacillati</taxon>
        <taxon>Actinomycetota</taxon>
        <taxon>Actinomycetes</taxon>
        <taxon>Pseudonocardiales</taxon>
        <taxon>Pseudonocardiaceae</taxon>
        <taxon>Lentzea</taxon>
    </lineage>
</organism>
<dbReference type="InterPro" id="IPR016032">
    <property type="entry name" value="Sig_transdc_resp-reg_C-effctor"/>
</dbReference>
<dbReference type="InterPro" id="IPR051677">
    <property type="entry name" value="AfsR-DnrI-RedD_regulator"/>
</dbReference>
<evidence type="ECO:0000256" key="2">
    <source>
        <dbReference type="ARBA" id="ARBA00023015"/>
    </source>
</evidence>
<evidence type="ECO:0000259" key="5">
    <source>
        <dbReference type="SMART" id="SM00862"/>
    </source>
</evidence>
<dbReference type="SMART" id="SM00028">
    <property type="entry name" value="TPR"/>
    <property type="match status" value="5"/>
</dbReference>
<dbReference type="InterPro" id="IPR005158">
    <property type="entry name" value="BTAD"/>
</dbReference>
<dbReference type="EMBL" id="JAXAVW010000015">
    <property type="protein sequence ID" value="MDX8032343.1"/>
    <property type="molecule type" value="Genomic_DNA"/>
</dbReference>
<gene>
    <name evidence="7" type="ORF">SK803_19180</name>
</gene>
<feature type="domain" description="Bacterial transcriptional activator" evidence="6">
    <location>
        <begin position="99"/>
        <end position="230"/>
    </location>
</feature>
<dbReference type="InterPro" id="IPR036388">
    <property type="entry name" value="WH-like_DNA-bd_sf"/>
</dbReference>
<dbReference type="Gene3D" id="1.10.8.430">
    <property type="entry name" value="Helical domain of apoptotic protease-activating factors"/>
    <property type="match status" value="1"/>
</dbReference>
<protein>
    <submittedName>
        <fullName evidence="7">BTAD domain-containing putative transcriptional regulator</fullName>
    </submittedName>
</protein>